<keyword evidence="1" id="KW-0575">Peroxidase</keyword>
<dbReference type="EMBL" id="CM039178">
    <property type="protein sequence ID" value="KAH9683191.1"/>
    <property type="molecule type" value="Genomic_DNA"/>
</dbReference>
<keyword evidence="1" id="KW-0560">Oxidoreductase</keyword>
<name>A0ACB8I849_CITSI</name>
<organism evidence="1 2">
    <name type="scientific">Citrus sinensis</name>
    <name type="common">Sweet orange</name>
    <name type="synonym">Citrus aurantium var. sinensis</name>
    <dbReference type="NCBI Taxonomy" id="2711"/>
    <lineage>
        <taxon>Eukaryota</taxon>
        <taxon>Viridiplantae</taxon>
        <taxon>Streptophyta</taxon>
        <taxon>Embryophyta</taxon>
        <taxon>Tracheophyta</taxon>
        <taxon>Spermatophyta</taxon>
        <taxon>Magnoliopsida</taxon>
        <taxon>eudicotyledons</taxon>
        <taxon>Gunneridae</taxon>
        <taxon>Pentapetalae</taxon>
        <taxon>rosids</taxon>
        <taxon>malvids</taxon>
        <taxon>Sapindales</taxon>
        <taxon>Rutaceae</taxon>
        <taxon>Aurantioideae</taxon>
        <taxon>Citrus</taxon>
    </lineage>
</organism>
<proteinExistence type="predicted"/>
<sequence length="341" mass="38121">MKASSIFFLISLVAVLGACSGGELRKNFYEETCPEAENIVHNIVWKNAALNPTLAAKLLRVHFHDCFVRGCDASVLIDSTESNSGEKDAVPNETLGGFDVIEEVKTELEKKCPGIVSCADIVALAARDSVSFQFKRTLWEVLTGRRDGRISLASEANRDMPSPFFNFSSLQQSFENNGLTVHDLVVLSGGHTLGVGRCRFFRDRLYNFTGKGDADPSLNPTYAAFLRTKCRNVEDNKTAVGMDPGSDLSFDTNYFKILTQHKGLFQSDAALLTDKGARNFVNVLLDSKRFFMEFGLSMKRMGAIGVLTAVDLIRRDDRLRFRIMYWQFLCIKIHLMLKGRL</sequence>
<keyword evidence="2" id="KW-1185">Reference proteome</keyword>
<gene>
    <name evidence="1" type="ORF">KPL71_027609</name>
</gene>
<evidence type="ECO:0000313" key="2">
    <source>
        <dbReference type="Proteomes" id="UP000829398"/>
    </source>
</evidence>
<accession>A0ACB8I849</accession>
<comment type="caution">
    <text evidence="1">The sequence shown here is derived from an EMBL/GenBank/DDBJ whole genome shotgun (WGS) entry which is preliminary data.</text>
</comment>
<protein>
    <submittedName>
        <fullName evidence="1">Peroxidase 24</fullName>
    </submittedName>
</protein>
<reference evidence="2" key="1">
    <citation type="journal article" date="2023" name="Hortic. Res.">
        <title>A chromosome-level phased genome enabling allele-level studies in sweet orange: a case study on citrus Huanglongbing tolerance.</title>
        <authorList>
            <person name="Wu B."/>
            <person name="Yu Q."/>
            <person name="Deng Z."/>
            <person name="Duan Y."/>
            <person name="Luo F."/>
            <person name="Gmitter F. Jr."/>
        </authorList>
    </citation>
    <scope>NUCLEOTIDE SEQUENCE [LARGE SCALE GENOMIC DNA]</scope>
    <source>
        <strain evidence="2">cv. Valencia</strain>
    </source>
</reference>
<dbReference type="Proteomes" id="UP000829398">
    <property type="component" value="Chromosome 9"/>
</dbReference>
<evidence type="ECO:0000313" key="1">
    <source>
        <dbReference type="EMBL" id="KAH9683191.1"/>
    </source>
</evidence>